<protein>
    <submittedName>
        <fullName evidence="1">Uncharacterized protein</fullName>
    </submittedName>
</protein>
<accession>A0AAP6JHZ8</accession>
<proteinExistence type="predicted"/>
<dbReference type="AlphaFoldDB" id="A0AAP6JHZ8"/>
<gene>
    <name evidence="1" type="ORF">VCB98_12830</name>
</gene>
<evidence type="ECO:0000313" key="1">
    <source>
        <dbReference type="EMBL" id="MEA5446704.1"/>
    </source>
</evidence>
<name>A0AAP6JHZ8_9GAMM</name>
<sequence length="114" mass="12619">MSLFGKRLQALVDKATEANKAFNARHPEASTMVGASNESLRRLGDDVDAVSIDDRHSNQRLMFILKDSLPDSVGIGIGTIGTEDFEFIGEARQDSLDEMGIISLMERHFVKQTH</sequence>
<keyword evidence="2" id="KW-1185">Reference proteome</keyword>
<dbReference type="EMBL" id="JAYGII010000049">
    <property type="protein sequence ID" value="MEA5446704.1"/>
    <property type="molecule type" value="Genomic_DNA"/>
</dbReference>
<dbReference type="RefSeq" id="WP_346053166.1">
    <property type="nucleotide sequence ID" value="NZ_JAYGII010000049.1"/>
</dbReference>
<dbReference type="Proteomes" id="UP001302316">
    <property type="component" value="Unassembled WGS sequence"/>
</dbReference>
<evidence type="ECO:0000313" key="2">
    <source>
        <dbReference type="Proteomes" id="UP001302316"/>
    </source>
</evidence>
<organism evidence="1 2">
    <name type="scientific">Natronospira elongata</name>
    <dbReference type="NCBI Taxonomy" id="3110268"/>
    <lineage>
        <taxon>Bacteria</taxon>
        <taxon>Pseudomonadati</taxon>
        <taxon>Pseudomonadota</taxon>
        <taxon>Gammaproteobacteria</taxon>
        <taxon>Natronospirales</taxon>
        <taxon>Natronospiraceae</taxon>
        <taxon>Natronospira</taxon>
    </lineage>
</organism>
<reference evidence="1 2" key="1">
    <citation type="submission" date="2023-12" db="EMBL/GenBank/DDBJ databases">
        <title>Whole-genome sequencing of halo(alkali)philic microorganisms from hypersaline lakes.</title>
        <authorList>
            <person name="Sorokin D.Y."/>
            <person name="Merkel A.Y."/>
            <person name="Messina E."/>
            <person name="Yakimov M."/>
        </authorList>
    </citation>
    <scope>NUCLEOTIDE SEQUENCE [LARGE SCALE GENOMIC DNA]</scope>
    <source>
        <strain evidence="1 2">AB-CW1</strain>
    </source>
</reference>
<comment type="caution">
    <text evidence="1">The sequence shown here is derived from an EMBL/GenBank/DDBJ whole genome shotgun (WGS) entry which is preliminary data.</text>
</comment>